<feature type="compositionally biased region" description="Basic residues" evidence="12">
    <location>
        <begin position="128"/>
        <end position="137"/>
    </location>
</feature>
<evidence type="ECO:0000256" key="12">
    <source>
        <dbReference type="SAM" id="MobiDB-lite"/>
    </source>
</evidence>
<evidence type="ECO:0000256" key="11">
    <source>
        <dbReference type="RuleBase" id="RU004227"/>
    </source>
</evidence>
<dbReference type="InterPro" id="IPR038454">
    <property type="entry name" value="DnaA_N_sf"/>
</dbReference>
<proteinExistence type="inferred from homology"/>
<dbReference type="SUPFAM" id="SSF52540">
    <property type="entry name" value="P-loop containing nucleoside triphosphate hydrolases"/>
    <property type="match status" value="1"/>
</dbReference>
<protein>
    <recommendedName>
        <fullName evidence="8 9">Chromosomal replication initiator protein DnaA</fullName>
    </recommendedName>
</protein>
<feature type="binding site" evidence="8">
    <location>
        <position position="186"/>
    </location>
    <ligand>
        <name>ATP</name>
        <dbReference type="ChEBI" id="CHEBI:30616"/>
    </ligand>
</feature>
<dbReference type="Gene3D" id="3.40.50.300">
    <property type="entry name" value="P-loop containing nucleotide triphosphate hydrolases"/>
    <property type="match status" value="1"/>
</dbReference>
<dbReference type="Gene3D" id="3.30.300.180">
    <property type="match status" value="1"/>
</dbReference>
<comment type="subunit">
    <text evidence="8">Oligomerizes as a right-handed, spiral filament on DNA at oriC.</text>
</comment>
<dbReference type="GO" id="GO:0003688">
    <property type="term" value="F:DNA replication origin binding"/>
    <property type="evidence" value="ECO:0007669"/>
    <property type="project" value="UniProtKB-UniRule"/>
</dbReference>
<feature type="binding site" evidence="8">
    <location>
        <position position="189"/>
    </location>
    <ligand>
        <name>ATP</name>
        <dbReference type="ChEBI" id="CHEBI:30616"/>
    </ligand>
</feature>
<evidence type="ECO:0000256" key="3">
    <source>
        <dbReference type="ARBA" id="ARBA00022705"/>
    </source>
</evidence>
<keyword evidence="3 8" id="KW-0235">DNA replication</keyword>
<evidence type="ECO:0000256" key="8">
    <source>
        <dbReference type="HAMAP-Rule" id="MF_00377"/>
    </source>
</evidence>
<feature type="region of interest" description="Domain I, interacts with DnaA modulators" evidence="8">
    <location>
        <begin position="1"/>
        <end position="104"/>
    </location>
</feature>
<dbReference type="Gene3D" id="1.10.8.60">
    <property type="match status" value="1"/>
</dbReference>
<keyword evidence="5 8" id="KW-0067">ATP-binding</keyword>
<comment type="function">
    <text evidence="8 10">Plays an essential role in the initiation and regulation of chromosomal replication. ATP-DnaA binds to the origin of replication (oriC) to initiate formation of the DNA replication initiation complex once per cell cycle. Binds the DnaA box (a 9 base pair repeat at the origin) and separates the double-stranded (ds)DNA. Forms a right-handed helical filament on oriC DNA; dsDNA binds to the exterior of the filament while single-stranded (ss)DNA is stabiized in the filament's interior. The ATP-DnaA-oriC complex binds and stabilizes one strand of the AT-rich DNA unwinding element (DUE), permitting loading of DNA polymerase. After initiation quickly degrades to an ADP-DnaA complex that is not apt for DNA replication. Binds acidic phospholipids.</text>
</comment>
<feature type="region of interest" description="Disordered" evidence="12">
    <location>
        <begin position="89"/>
        <end position="137"/>
    </location>
</feature>
<dbReference type="NCBIfam" id="TIGR00362">
    <property type="entry name" value="DnaA"/>
    <property type="match status" value="1"/>
</dbReference>
<feature type="binding site" evidence="8">
    <location>
        <position position="188"/>
    </location>
    <ligand>
        <name>ATP</name>
        <dbReference type="ChEBI" id="CHEBI:30616"/>
    </ligand>
</feature>
<evidence type="ECO:0000259" key="14">
    <source>
        <dbReference type="SMART" id="SM00760"/>
    </source>
</evidence>
<evidence type="ECO:0000313" key="16">
    <source>
        <dbReference type="Proteomes" id="UP000823964"/>
    </source>
</evidence>
<dbReference type="GO" id="GO:0006275">
    <property type="term" value="P:regulation of DNA replication"/>
    <property type="evidence" value="ECO:0007669"/>
    <property type="project" value="UniProtKB-UniRule"/>
</dbReference>
<reference evidence="15" key="2">
    <citation type="submission" date="2021-04" db="EMBL/GenBank/DDBJ databases">
        <authorList>
            <person name="Gilroy R."/>
        </authorList>
    </citation>
    <scope>NUCLEOTIDE SEQUENCE</scope>
    <source>
        <strain evidence="15">14975</strain>
    </source>
</reference>
<dbReference type="GO" id="GO:0005737">
    <property type="term" value="C:cytoplasm"/>
    <property type="evidence" value="ECO:0007669"/>
    <property type="project" value="UniProtKB-SubCell"/>
</dbReference>
<dbReference type="InterPro" id="IPR013317">
    <property type="entry name" value="DnaA_dom"/>
</dbReference>
<dbReference type="EMBL" id="DXFQ01000133">
    <property type="protein sequence ID" value="HIX20370.1"/>
    <property type="molecule type" value="Genomic_DNA"/>
</dbReference>
<dbReference type="Pfam" id="PF08299">
    <property type="entry name" value="Bac_DnaA_C"/>
    <property type="match status" value="1"/>
</dbReference>
<comment type="caution">
    <text evidence="15">The sequence shown here is derived from an EMBL/GenBank/DDBJ whole genome shotgun (WGS) entry which is preliminary data.</text>
</comment>
<dbReference type="CDD" id="cd00009">
    <property type="entry name" value="AAA"/>
    <property type="match status" value="1"/>
</dbReference>
<gene>
    <name evidence="8 15" type="primary">dnaA</name>
    <name evidence="15" type="ORF">H9862_07200</name>
</gene>
<dbReference type="SMART" id="SM00760">
    <property type="entry name" value="Bac_DnaA_C"/>
    <property type="match status" value="1"/>
</dbReference>
<dbReference type="Proteomes" id="UP000823964">
    <property type="component" value="Unassembled WGS sequence"/>
</dbReference>
<comment type="subcellular location">
    <subcellularLocation>
        <location evidence="8">Cytoplasm</location>
    </subcellularLocation>
</comment>
<dbReference type="InterPro" id="IPR013159">
    <property type="entry name" value="DnaA_C"/>
</dbReference>
<evidence type="ECO:0000313" key="15">
    <source>
        <dbReference type="EMBL" id="HIX20370.1"/>
    </source>
</evidence>
<dbReference type="InterPro" id="IPR003593">
    <property type="entry name" value="AAA+_ATPase"/>
</dbReference>
<feature type="binding site" evidence="8">
    <location>
        <position position="190"/>
    </location>
    <ligand>
        <name>ATP</name>
        <dbReference type="ChEBI" id="CHEBI:30616"/>
    </ligand>
</feature>
<dbReference type="InterPro" id="IPR020591">
    <property type="entry name" value="Chromosome_initiator_DnaA-like"/>
</dbReference>
<evidence type="ECO:0000256" key="10">
    <source>
        <dbReference type="RuleBase" id="RU000577"/>
    </source>
</evidence>
<evidence type="ECO:0000256" key="7">
    <source>
        <dbReference type="ARBA" id="ARBA00023125"/>
    </source>
</evidence>
<name>A0A9D1VC80_9BACT</name>
<comment type="similarity">
    <text evidence="1 8 11">Belongs to the DnaA family.</text>
</comment>
<dbReference type="InterPro" id="IPR001957">
    <property type="entry name" value="Chromosome_initiator_DnaA"/>
</dbReference>
<dbReference type="GO" id="GO:0005524">
    <property type="term" value="F:ATP binding"/>
    <property type="evidence" value="ECO:0007669"/>
    <property type="project" value="UniProtKB-UniRule"/>
</dbReference>
<dbReference type="Pfam" id="PF00308">
    <property type="entry name" value="Bac_DnaA"/>
    <property type="match status" value="1"/>
</dbReference>
<feature type="domain" description="AAA+ ATPase" evidence="13">
    <location>
        <begin position="175"/>
        <end position="309"/>
    </location>
</feature>
<dbReference type="Gene3D" id="1.10.1750.10">
    <property type="match status" value="1"/>
</dbReference>
<evidence type="ECO:0000256" key="4">
    <source>
        <dbReference type="ARBA" id="ARBA00022741"/>
    </source>
</evidence>
<evidence type="ECO:0000256" key="2">
    <source>
        <dbReference type="ARBA" id="ARBA00022490"/>
    </source>
</evidence>
<dbReference type="GO" id="GO:0006270">
    <property type="term" value="P:DNA replication initiation"/>
    <property type="evidence" value="ECO:0007669"/>
    <property type="project" value="UniProtKB-UniRule"/>
</dbReference>
<comment type="domain">
    <text evidence="8">Domain I is involved in oligomerization and binding regulators, domain II is flexibile and of varying length in different bacteria, domain III forms the AAA+ region, while domain IV binds dsDNA.</text>
</comment>
<dbReference type="PANTHER" id="PTHR30050:SF2">
    <property type="entry name" value="CHROMOSOMAL REPLICATION INITIATOR PROTEIN DNAA"/>
    <property type="match status" value="1"/>
</dbReference>
<dbReference type="InterPro" id="IPR010921">
    <property type="entry name" value="Trp_repressor/repl_initiator"/>
</dbReference>
<evidence type="ECO:0000256" key="9">
    <source>
        <dbReference type="NCBIfam" id="TIGR00362"/>
    </source>
</evidence>
<comment type="caution">
    <text evidence="8">Lacks conserved residue(s) required for the propagation of feature annotation.</text>
</comment>
<feature type="compositionally biased region" description="Low complexity" evidence="12">
    <location>
        <begin position="93"/>
        <end position="122"/>
    </location>
</feature>
<evidence type="ECO:0000256" key="1">
    <source>
        <dbReference type="ARBA" id="ARBA00006583"/>
    </source>
</evidence>
<evidence type="ECO:0000256" key="5">
    <source>
        <dbReference type="ARBA" id="ARBA00022840"/>
    </source>
</evidence>
<evidence type="ECO:0000256" key="6">
    <source>
        <dbReference type="ARBA" id="ARBA00023121"/>
    </source>
</evidence>
<organism evidence="15 16">
    <name type="scientific">Candidatus Akkermansia intestinigallinarum</name>
    <dbReference type="NCBI Taxonomy" id="2838431"/>
    <lineage>
        <taxon>Bacteria</taxon>
        <taxon>Pseudomonadati</taxon>
        <taxon>Verrucomicrobiota</taxon>
        <taxon>Verrucomicrobiia</taxon>
        <taxon>Verrucomicrobiales</taxon>
        <taxon>Akkermansiaceae</taxon>
        <taxon>Akkermansia</taxon>
    </lineage>
</organism>
<keyword evidence="6 8" id="KW-0446">Lipid-binding</keyword>
<dbReference type="HAMAP" id="MF_00377">
    <property type="entry name" value="DnaA_bact"/>
    <property type="match status" value="1"/>
</dbReference>
<reference evidence="15" key="1">
    <citation type="journal article" date="2021" name="PeerJ">
        <title>Extensive microbial diversity within the chicken gut microbiome revealed by metagenomics and culture.</title>
        <authorList>
            <person name="Gilroy R."/>
            <person name="Ravi A."/>
            <person name="Getino M."/>
            <person name="Pursley I."/>
            <person name="Horton D.L."/>
            <person name="Alikhan N.F."/>
            <person name="Baker D."/>
            <person name="Gharbi K."/>
            <person name="Hall N."/>
            <person name="Watson M."/>
            <person name="Adriaenssens E.M."/>
            <person name="Foster-Nyarko E."/>
            <person name="Jarju S."/>
            <person name="Secka A."/>
            <person name="Antonio M."/>
            <person name="Oren A."/>
            <person name="Chaudhuri R.R."/>
            <person name="La Ragione R."/>
            <person name="Hildebrand F."/>
            <person name="Pallen M.J."/>
        </authorList>
    </citation>
    <scope>NUCLEOTIDE SEQUENCE</scope>
    <source>
        <strain evidence="15">14975</strain>
    </source>
</reference>
<dbReference type="PANTHER" id="PTHR30050">
    <property type="entry name" value="CHROMOSOMAL REPLICATION INITIATOR PROTEIN DNAA"/>
    <property type="match status" value="1"/>
</dbReference>
<dbReference type="SMART" id="SM00382">
    <property type="entry name" value="AAA"/>
    <property type="match status" value="1"/>
</dbReference>
<feature type="region of interest" description="Domain IV, binds dsDNA" evidence="8">
    <location>
        <begin position="366"/>
        <end position="486"/>
    </location>
</feature>
<dbReference type="InterPro" id="IPR027417">
    <property type="entry name" value="P-loop_NTPase"/>
</dbReference>
<keyword evidence="7 8" id="KW-0238">DNA-binding</keyword>
<keyword evidence="4 8" id="KW-0547">Nucleotide-binding</keyword>
<feature type="domain" description="Chromosomal replication initiator DnaA C-terminal" evidence="14">
    <location>
        <begin position="395"/>
        <end position="464"/>
    </location>
</feature>
<dbReference type="GO" id="GO:0005886">
    <property type="term" value="C:plasma membrane"/>
    <property type="evidence" value="ECO:0007669"/>
    <property type="project" value="TreeGrafter"/>
</dbReference>
<keyword evidence="2 8" id="KW-0963">Cytoplasm</keyword>
<dbReference type="GO" id="GO:0008289">
    <property type="term" value="F:lipid binding"/>
    <property type="evidence" value="ECO:0007669"/>
    <property type="project" value="UniProtKB-KW"/>
</dbReference>
<dbReference type="CDD" id="cd06571">
    <property type="entry name" value="Bac_DnaA_C"/>
    <property type="match status" value="1"/>
</dbReference>
<sequence length="486" mass="54147">MSKTSEAAGLWESIMNTMRADNSLGEGSFGSTFLTQLKLLTDTGSKLVFEYPRGMMIEWVQNYYLDSMTAAAARVLDGARDVEFIEQQDDADGSQPDAQAADAAEAHTAAAHAGTTAAANAPRAERSSRKRSAKRRSYVNSGLNEDFRFENFVVGPNSEFAYEVAKAVASDTAPRFNPYFIHGASGLGKTHLLHAIGNAIREKREEVCVLYVTCEDFTNAYIDAIGSRSDEKNAAIRAFRRKYREADVLLIDDVQFLSKRQKTQDEFFYTFNSLFDSGKQIVMTADCAAHEITDLDPRLSTRFEQGLTASIALPCFETRLAILRNMRSKWKSDLVGDEVLEFLASNITRSVRSLAGALTRIGSLASFSHHSPSVSEARQQVRDLLHNDRGNDRNTIEAIQKRVAEEFDIRVSDLTARRRTAQIAHPRQVAMYLARRCTQSSLQEIGAAFGGRDHGTVIHAARTIEKKIETDSRLRRCVERLADQFS</sequence>
<dbReference type="PRINTS" id="PR00051">
    <property type="entry name" value="DNAA"/>
</dbReference>
<dbReference type="AlphaFoldDB" id="A0A9D1VC80"/>
<dbReference type="SUPFAM" id="SSF48295">
    <property type="entry name" value="TrpR-like"/>
    <property type="match status" value="1"/>
</dbReference>
<accession>A0A9D1VC80</accession>
<evidence type="ECO:0000259" key="13">
    <source>
        <dbReference type="SMART" id="SM00382"/>
    </source>
</evidence>